<evidence type="ECO:0000313" key="5">
    <source>
        <dbReference type="Proteomes" id="UP000054559"/>
    </source>
</evidence>
<gene>
    <name evidence="4" type="ORF">CISG_04015</name>
</gene>
<dbReference type="AlphaFoldDB" id="A0A0J8QNR9"/>
<feature type="region of interest" description="Disordered" evidence="1">
    <location>
        <begin position="1"/>
        <end position="38"/>
    </location>
</feature>
<accession>A0A0J8QNR9</accession>
<dbReference type="OrthoDB" id="5597489at2759"/>
<dbReference type="Pfam" id="PF24841">
    <property type="entry name" value="DUF7719"/>
    <property type="match status" value="1"/>
</dbReference>
<keyword evidence="2" id="KW-0472">Membrane</keyword>
<feature type="transmembrane region" description="Helical" evidence="2">
    <location>
        <begin position="201"/>
        <end position="221"/>
    </location>
</feature>
<dbReference type="PANTHER" id="PTHR37846">
    <property type="entry name" value="YALI0B21296P"/>
    <property type="match status" value="1"/>
</dbReference>
<feature type="transmembrane region" description="Helical" evidence="2">
    <location>
        <begin position="111"/>
        <end position="133"/>
    </location>
</feature>
<sequence>MPPRNRKERRAVSASSAATGNFDPVSIPMARPSTRGPLSQKTLLEIATEREATGKGGTEFIHVSSSGEIIGTENLIDSSRSFGRPAQRYESDEISEASEDDAAIPPFADTIFLSLPLSTVYFTLSFLAAHQYAQEIPYKKLIRDSIFVAFPILTFLIHFAHGHIISFKQVNIFGNKTELDGTAADSSAATRPISLKSLFPLTTRNIIFCILAIISGMRLIAMASEGSYYAVMKNTPPIGTIWVWCVFELSLGFAVLGLLIPVVWAVGLKGLQHDMTGREGMPVDLARKCSHLCTLRCNHAYGCH</sequence>
<evidence type="ECO:0000259" key="3">
    <source>
        <dbReference type="Pfam" id="PF24841"/>
    </source>
</evidence>
<feature type="domain" description="DUF7719" evidence="3">
    <location>
        <begin position="204"/>
        <end position="271"/>
    </location>
</feature>
<evidence type="ECO:0000313" key="4">
    <source>
        <dbReference type="EMBL" id="KMU74086.1"/>
    </source>
</evidence>
<keyword evidence="2" id="KW-0812">Transmembrane</keyword>
<reference evidence="5" key="1">
    <citation type="journal article" date="2010" name="Genome Res.">
        <title>Population genomic sequencing of Coccidioides fungi reveals recent hybridization and transposon control.</title>
        <authorList>
            <person name="Neafsey D.E."/>
            <person name="Barker B.M."/>
            <person name="Sharpton T.J."/>
            <person name="Stajich J.E."/>
            <person name="Park D.J."/>
            <person name="Whiston E."/>
            <person name="Hung C.-Y."/>
            <person name="McMahan C."/>
            <person name="White J."/>
            <person name="Sykes S."/>
            <person name="Heiman D."/>
            <person name="Young S."/>
            <person name="Zeng Q."/>
            <person name="Abouelleil A."/>
            <person name="Aftuck L."/>
            <person name="Bessette D."/>
            <person name="Brown A."/>
            <person name="FitzGerald M."/>
            <person name="Lui A."/>
            <person name="Macdonald J.P."/>
            <person name="Priest M."/>
            <person name="Orbach M.J."/>
            <person name="Galgiani J.N."/>
            <person name="Kirkland T.N."/>
            <person name="Cole G.T."/>
            <person name="Birren B.W."/>
            <person name="Henn M.R."/>
            <person name="Taylor J.W."/>
            <person name="Rounsley S.D."/>
        </authorList>
    </citation>
    <scope>NUCLEOTIDE SEQUENCE [LARGE SCALE GENOMIC DNA]</scope>
    <source>
        <strain evidence="5">RMSCC 3703</strain>
    </source>
</reference>
<dbReference type="EMBL" id="DS268133">
    <property type="protein sequence ID" value="KMU74086.1"/>
    <property type="molecule type" value="Genomic_DNA"/>
</dbReference>
<proteinExistence type="predicted"/>
<feature type="transmembrane region" description="Helical" evidence="2">
    <location>
        <begin position="241"/>
        <end position="268"/>
    </location>
</feature>
<dbReference type="InterPro" id="IPR056136">
    <property type="entry name" value="DUF7719"/>
</dbReference>
<evidence type="ECO:0000256" key="2">
    <source>
        <dbReference type="SAM" id="Phobius"/>
    </source>
</evidence>
<name>A0A0J8QNR9_COCIT</name>
<dbReference type="PANTHER" id="PTHR37846:SF1">
    <property type="entry name" value="DEACETYLASE-LIKE PROTEIN"/>
    <property type="match status" value="1"/>
</dbReference>
<keyword evidence="2" id="KW-1133">Transmembrane helix</keyword>
<protein>
    <recommendedName>
        <fullName evidence="3">DUF7719 domain-containing protein</fullName>
    </recommendedName>
</protein>
<evidence type="ECO:0000256" key="1">
    <source>
        <dbReference type="SAM" id="MobiDB-lite"/>
    </source>
</evidence>
<dbReference type="STRING" id="454286.A0A0J8QNR9"/>
<dbReference type="Proteomes" id="UP000054559">
    <property type="component" value="Unassembled WGS sequence"/>
</dbReference>
<feature type="transmembrane region" description="Helical" evidence="2">
    <location>
        <begin position="145"/>
        <end position="167"/>
    </location>
</feature>
<organism evidence="4 5">
    <name type="scientific">Coccidioides immitis RMSCC 3703</name>
    <dbReference type="NCBI Taxonomy" id="454286"/>
    <lineage>
        <taxon>Eukaryota</taxon>
        <taxon>Fungi</taxon>
        <taxon>Dikarya</taxon>
        <taxon>Ascomycota</taxon>
        <taxon>Pezizomycotina</taxon>
        <taxon>Eurotiomycetes</taxon>
        <taxon>Eurotiomycetidae</taxon>
        <taxon>Onygenales</taxon>
        <taxon>Onygenaceae</taxon>
        <taxon>Coccidioides</taxon>
    </lineage>
</organism>